<name>A0A2W5HFU2_9BACT</name>
<dbReference type="Proteomes" id="UP000249739">
    <property type="component" value="Unassembled WGS sequence"/>
</dbReference>
<evidence type="ECO:0000313" key="3">
    <source>
        <dbReference type="Proteomes" id="UP000249739"/>
    </source>
</evidence>
<organism evidence="2 3">
    <name type="scientific">Micavibrio aeruginosavorus</name>
    <dbReference type="NCBI Taxonomy" id="349221"/>
    <lineage>
        <taxon>Bacteria</taxon>
        <taxon>Pseudomonadati</taxon>
        <taxon>Bdellovibrionota</taxon>
        <taxon>Bdellovibrionia</taxon>
        <taxon>Bdellovibrionales</taxon>
        <taxon>Pseudobdellovibrionaceae</taxon>
        <taxon>Micavibrio</taxon>
    </lineage>
</organism>
<dbReference type="AlphaFoldDB" id="A0A2W5HFU2"/>
<proteinExistence type="predicted"/>
<feature type="chain" id="PRO_5016111243" evidence="1">
    <location>
        <begin position="26"/>
        <end position="298"/>
    </location>
</feature>
<feature type="signal peptide" evidence="1">
    <location>
        <begin position="1"/>
        <end position="25"/>
    </location>
</feature>
<reference evidence="2 3" key="1">
    <citation type="submission" date="2017-08" db="EMBL/GenBank/DDBJ databases">
        <title>Infants hospitalized years apart are colonized by the same room-sourced microbial strains.</title>
        <authorList>
            <person name="Brooks B."/>
            <person name="Olm M.R."/>
            <person name="Firek B.A."/>
            <person name="Baker R."/>
            <person name="Thomas B.C."/>
            <person name="Morowitz M.J."/>
            <person name="Banfield J.F."/>
        </authorList>
    </citation>
    <scope>NUCLEOTIDE SEQUENCE [LARGE SCALE GENOMIC DNA]</scope>
    <source>
        <strain evidence="2">S2_006_000_R2_64</strain>
    </source>
</reference>
<protein>
    <submittedName>
        <fullName evidence="2">DUF1849 domain-containing protein</fullName>
    </submittedName>
</protein>
<evidence type="ECO:0000313" key="2">
    <source>
        <dbReference type="EMBL" id="PZP57036.1"/>
    </source>
</evidence>
<comment type="caution">
    <text evidence="2">The sequence shown here is derived from an EMBL/GenBank/DDBJ whole genome shotgun (WGS) entry which is preliminary data.</text>
</comment>
<dbReference type="InterPro" id="IPR015000">
    <property type="entry name" value="EipB-like"/>
</dbReference>
<accession>A0A2W5HFU2</accession>
<keyword evidence="1" id="KW-0732">Signal</keyword>
<gene>
    <name evidence="2" type="ORF">DI586_01725</name>
</gene>
<dbReference type="EMBL" id="QFOT01000009">
    <property type="protein sequence ID" value="PZP57036.1"/>
    <property type="molecule type" value="Genomic_DNA"/>
</dbReference>
<sequence length="298" mass="32851">MPGRVSTPFLMTVLAVLTISTQVLAAGPVVVSPAQALTPHKALYDVQLVSTKSGSQMANISGKMFYEWKPSCEGWITNHRFSLNYDYADSPSINISSDFTTFETFDGKSLNFSSRRKRNGETYEELRGSADLTAKGISGTAIYSIPENLTFDLARNTLFPTGHTLNLLEQARQGKKFYNVRIFDGSDDEGPVDINSFIGTKIEGKKSGEASKISPQKSNSFKPASTNSVDNSLIDVPGWNVRMAFFPTNATEPSSDYELSMVFHENGIISDMMIEYADFTVRQKLVALEKVTPESCKN</sequence>
<dbReference type="Pfam" id="PF08904">
    <property type="entry name" value="EipB_like"/>
    <property type="match status" value="1"/>
</dbReference>
<evidence type="ECO:0000256" key="1">
    <source>
        <dbReference type="SAM" id="SignalP"/>
    </source>
</evidence>